<dbReference type="Proteomes" id="UP001501581">
    <property type="component" value="Unassembled WGS sequence"/>
</dbReference>
<dbReference type="InterPro" id="IPR029044">
    <property type="entry name" value="Nucleotide-diphossugar_trans"/>
</dbReference>
<evidence type="ECO:0000313" key="5">
    <source>
        <dbReference type="EMBL" id="GAA1114099.1"/>
    </source>
</evidence>
<dbReference type="InterPro" id="IPR002835">
    <property type="entry name" value="CofC"/>
</dbReference>
<keyword evidence="3" id="KW-0547">Nucleotide-binding</keyword>
<evidence type="ECO:0000256" key="3">
    <source>
        <dbReference type="ARBA" id="ARBA00022741"/>
    </source>
</evidence>
<reference evidence="5 6" key="1">
    <citation type="journal article" date="2019" name="Int. J. Syst. Evol. Microbiol.">
        <title>The Global Catalogue of Microorganisms (GCM) 10K type strain sequencing project: providing services to taxonomists for standard genome sequencing and annotation.</title>
        <authorList>
            <consortium name="The Broad Institute Genomics Platform"/>
            <consortium name="The Broad Institute Genome Sequencing Center for Infectious Disease"/>
            <person name="Wu L."/>
            <person name="Ma J."/>
        </authorList>
    </citation>
    <scope>NUCLEOTIDE SEQUENCE [LARGE SCALE GENOMIC DNA]</scope>
    <source>
        <strain evidence="5 6">JCM 13008</strain>
    </source>
</reference>
<dbReference type="PANTHER" id="PTHR40392:SF1">
    <property type="entry name" value="2-PHOSPHO-L-LACTATE GUANYLYLTRANSFERASE"/>
    <property type="match status" value="1"/>
</dbReference>
<comment type="caution">
    <text evidence="5">The sequence shown here is derived from an EMBL/GenBank/DDBJ whole genome shotgun (WGS) entry which is preliminary data.</text>
</comment>
<evidence type="ECO:0000256" key="2">
    <source>
        <dbReference type="ARBA" id="ARBA00022695"/>
    </source>
</evidence>
<dbReference type="RefSeq" id="WP_343996738.1">
    <property type="nucleotide sequence ID" value="NZ_BAAALG010000017.1"/>
</dbReference>
<dbReference type="Gene3D" id="3.90.550.10">
    <property type="entry name" value="Spore Coat Polysaccharide Biosynthesis Protein SpsA, Chain A"/>
    <property type="match status" value="1"/>
</dbReference>
<protein>
    <submittedName>
        <fullName evidence="5">2-phospho-L-lactate guanylyltransferase</fullName>
    </submittedName>
</protein>
<keyword evidence="2 5" id="KW-0548">Nucleotidyltransferase</keyword>
<dbReference type="EMBL" id="BAAALG010000017">
    <property type="protein sequence ID" value="GAA1114099.1"/>
    <property type="molecule type" value="Genomic_DNA"/>
</dbReference>
<evidence type="ECO:0000256" key="4">
    <source>
        <dbReference type="ARBA" id="ARBA00023134"/>
    </source>
</evidence>
<accession>A0ABN1U2P3</accession>
<evidence type="ECO:0000313" key="6">
    <source>
        <dbReference type="Proteomes" id="UP001501581"/>
    </source>
</evidence>
<dbReference type="PANTHER" id="PTHR40392">
    <property type="entry name" value="2-PHOSPHO-L-LACTATE GUANYLYLTRANSFERASE"/>
    <property type="match status" value="1"/>
</dbReference>
<dbReference type="NCBIfam" id="TIGR03552">
    <property type="entry name" value="F420_cofC"/>
    <property type="match status" value="1"/>
</dbReference>
<evidence type="ECO:0000256" key="1">
    <source>
        <dbReference type="ARBA" id="ARBA00022679"/>
    </source>
</evidence>
<dbReference type="Pfam" id="PF01983">
    <property type="entry name" value="CofC"/>
    <property type="match status" value="1"/>
</dbReference>
<keyword evidence="4" id="KW-0342">GTP-binding</keyword>
<gene>
    <name evidence="5" type="primary">cofC</name>
    <name evidence="5" type="ORF">GCM10009668_40490</name>
</gene>
<keyword evidence="1" id="KW-0808">Transferase</keyword>
<dbReference type="GO" id="GO:0016779">
    <property type="term" value="F:nucleotidyltransferase activity"/>
    <property type="evidence" value="ECO:0007669"/>
    <property type="project" value="UniProtKB-KW"/>
</dbReference>
<keyword evidence="6" id="KW-1185">Reference proteome</keyword>
<sequence length="211" mass="21695">MSSPAHHVVLIPVKPPQVGKSRLGDLPDQQRVALATAFALDAIAAVRSASRVAAVLVVTDDFRFAALAREAGCTVIPDGVSGDLNASLTQAALEAERRWPGSAIAALCADLPSLQGSDLDAALTAAPAGTAFVRDAAGTGTVLYHASRADDFAPRFGLDSAQRHLDGGAEEIVGTLRTLRQDVDDAIDLAKAIVLGVGSHTRAAVGIDEQT</sequence>
<dbReference type="SUPFAM" id="SSF53448">
    <property type="entry name" value="Nucleotide-diphospho-sugar transferases"/>
    <property type="match status" value="1"/>
</dbReference>
<proteinExistence type="predicted"/>
<organism evidence="5 6">
    <name type="scientific">Nocardioides dubius</name>
    <dbReference type="NCBI Taxonomy" id="317019"/>
    <lineage>
        <taxon>Bacteria</taxon>
        <taxon>Bacillati</taxon>
        <taxon>Actinomycetota</taxon>
        <taxon>Actinomycetes</taxon>
        <taxon>Propionibacteriales</taxon>
        <taxon>Nocardioidaceae</taxon>
        <taxon>Nocardioides</taxon>
    </lineage>
</organism>
<name>A0ABN1U2P3_9ACTN</name>